<protein>
    <submittedName>
        <fullName evidence="2">Uncharacterized protein</fullName>
    </submittedName>
</protein>
<feature type="region of interest" description="Disordered" evidence="1">
    <location>
        <begin position="1"/>
        <end position="27"/>
    </location>
</feature>
<dbReference type="EMBL" id="LUEZ02000053">
    <property type="protein sequence ID" value="RDB21803.1"/>
    <property type="molecule type" value="Genomic_DNA"/>
</dbReference>
<evidence type="ECO:0000313" key="3">
    <source>
        <dbReference type="Proteomes" id="UP000076154"/>
    </source>
</evidence>
<dbReference type="Proteomes" id="UP000076154">
    <property type="component" value="Unassembled WGS sequence"/>
</dbReference>
<proteinExistence type="predicted"/>
<name>A0A369JQ59_HYPMA</name>
<gene>
    <name evidence="2" type="ORF">Hypma_011012</name>
</gene>
<sequence length="101" mass="11510">MSEMLKKANQASSVERSENQKPNWIESKNLRIGKYGKQTAAQVRRSVRRQLPGGLVDVTLIRYRRFALASLSPLYARPRRTFPCAGYQAEPQKFNAAIQQS</sequence>
<evidence type="ECO:0000256" key="1">
    <source>
        <dbReference type="SAM" id="MobiDB-lite"/>
    </source>
</evidence>
<accession>A0A369JQ59</accession>
<evidence type="ECO:0000313" key="2">
    <source>
        <dbReference type="EMBL" id="RDB21803.1"/>
    </source>
</evidence>
<dbReference type="InParanoid" id="A0A369JQ59"/>
<keyword evidence="3" id="KW-1185">Reference proteome</keyword>
<organism evidence="2 3">
    <name type="scientific">Hypsizygus marmoreus</name>
    <name type="common">White beech mushroom</name>
    <name type="synonym">Agaricus marmoreus</name>
    <dbReference type="NCBI Taxonomy" id="39966"/>
    <lineage>
        <taxon>Eukaryota</taxon>
        <taxon>Fungi</taxon>
        <taxon>Dikarya</taxon>
        <taxon>Basidiomycota</taxon>
        <taxon>Agaricomycotina</taxon>
        <taxon>Agaricomycetes</taxon>
        <taxon>Agaricomycetidae</taxon>
        <taxon>Agaricales</taxon>
        <taxon>Tricholomatineae</taxon>
        <taxon>Lyophyllaceae</taxon>
        <taxon>Hypsizygus</taxon>
    </lineage>
</organism>
<comment type="caution">
    <text evidence="2">The sequence shown here is derived from an EMBL/GenBank/DDBJ whole genome shotgun (WGS) entry which is preliminary data.</text>
</comment>
<dbReference type="AlphaFoldDB" id="A0A369JQ59"/>
<reference evidence="2" key="1">
    <citation type="submission" date="2018-04" db="EMBL/GenBank/DDBJ databases">
        <title>Whole genome sequencing of Hypsizygus marmoreus.</title>
        <authorList>
            <person name="Choi I.-G."/>
            <person name="Min B."/>
            <person name="Kim J.-G."/>
            <person name="Kim S."/>
            <person name="Oh Y.-L."/>
            <person name="Kong W.-S."/>
            <person name="Park H."/>
            <person name="Jeong J."/>
            <person name="Song E.-S."/>
        </authorList>
    </citation>
    <scope>NUCLEOTIDE SEQUENCE [LARGE SCALE GENOMIC DNA]</scope>
    <source>
        <strain evidence="2">51987-8</strain>
    </source>
</reference>